<dbReference type="RefSeq" id="WP_206102804.1">
    <property type="nucleotide sequence ID" value="NZ_CP070969.1"/>
</dbReference>
<dbReference type="InterPro" id="IPR012001">
    <property type="entry name" value="Thiamin_PyroP_enz_TPP-bd_dom"/>
</dbReference>
<dbReference type="CDD" id="cd07035">
    <property type="entry name" value="TPP_PYR_POX_like"/>
    <property type="match status" value="1"/>
</dbReference>
<dbReference type="GO" id="GO:0102481">
    <property type="term" value="F:3D-(3,5/4)-trihydroxycyclohexane-1,2-dione hydrolase activity"/>
    <property type="evidence" value="ECO:0007669"/>
    <property type="project" value="UniProtKB-EC"/>
</dbReference>
<proteinExistence type="inferred from homology"/>
<dbReference type="Gene3D" id="3.40.50.1220">
    <property type="entry name" value="TPP-binding domain"/>
    <property type="match status" value="1"/>
</dbReference>
<feature type="domain" description="Thiamine pyrophosphate enzyme TPP-binding" evidence="5">
    <location>
        <begin position="476"/>
        <end position="634"/>
    </location>
</feature>
<dbReference type="Pfam" id="PF00205">
    <property type="entry name" value="TPP_enzyme_M"/>
    <property type="match status" value="1"/>
</dbReference>
<sequence>MERIQLTTAQALVKFLDQQYVDFGSGPERFIHGIFTLFGHGNVLGMGEALQEAPGGLTVYQGRNEQGMVHAATAFAKQSRRRRIMACTASVGPGSANMLTAAATATANQIPVLLLPGDTFATRQPDPVLQQMEHTYNLSITVNDAFKAVSKYWDRISRPEQLMTALLNAMRVLTDPADTGAVTIALPQDVQGEAWDYPLEFFKRRVHRVAPRLPRPDEIAAAVELIASKQRPLLICGGGVRYSDAGAELRAFAEKFAIPFGETQAGKSAVTSSFAYNLGGIGVTGNGCANMLAQEADLVIGVGTRFTDFTTGSKSLFTHPEVEFLTLNASPYHAAKLDALAVVCDAAEGLKALSAALEERGYRSAYTDEITWAKQAWEAERTRLAGVEYTGIKGSLKAGGTKEAGVLDGVKDAGTMEDGVKEADRPADSFVPEIAGHLDERLPEYAEALNTSLAQTQVLAILNEYIPEDAIVIGAAGSLPGDMQRMWNSAVPDTYHMEYGFSCMGYEIAGALGIKLAEPEREVYALVGDGSYQMLHSELVTSLQENKKINVILLDNAGFGCINNLQMEQGLGSMATEFRHRGQDGRLSGELMVIDYAASAAGYGVKTFRAATVEELRNALTEARAADRSTLIDIKVLPKTMTHGYGAWWHVGVPEVSGSEAVQAAYVQKQGQLEKARSY</sequence>
<protein>
    <submittedName>
        <fullName evidence="7">3D-(3,5/4)-trihydroxycyclohexane-1,2-dione acylhydrolase (Decyclizing)</fullName>
        <ecNumber evidence="7">3.7.1.22</ecNumber>
    </submittedName>
</protein>
<organism evidence="7 8">
    <name type="scientific">Paenibacillus tianjinensis</name>
    <dbReference type="NCBI Taxonomy" id="2810347"/>
    <lineage>
        <taxon>Bacteria</taxon>
        <taxon>Bacillati</taxon>
        <taxon>Bacillota</taxon>
        <taxon>Bacilli</taxon>
        <taxon>Bacillales</taxon>
        <taxon>Paenibacillaceae</taxon>
        <taxon>Paenibacillus</taxon>
    </lineage>
</organism>
<name>A0ABX7LD69_9BACL</name>
<keyword evidence="8" id="KW-1185">Reference proteome</keyword>
<keyword evidence="7" id="KW-0378">Hydrolase</keyword>
<dbReference type="Gene3D" id="3.40.50.970">
    <property type="match status" value="2"/>
</dbReference>
<feature type="domain" description="Thiamine pyrophosphate enzyme central" evidence="4">
    <location>
        <begin position="219"/>
        <end position="353"/>
    </location>
</feature>
<dbReference type="InterPro" id="IPR030817">
    <property type="entry name" value="Myo_inos_IolD"/>
</dbReference>
<evidence type="ECO:0000259" key="6">
    <source>
        <dbReference type="Pfam" id="PF02776"/>
    </source>
</evidence>
<dbReference type="EMBL" id="CP070969">
    <property type="protein sequence ID" value="QSF45341.1"/>
    <property type="molecule type" value="Genomic_DNA"/>
</dbReference>
<evidence type="ECO:0000256" key="3">
    <source>
        <dbReference type="RuleBase" id="RU362132"/>
    </source>
</evidence>
<dbReference type="EC" id="3.7.1.22" evidence="7"/>
<dbReference type="CDD" id="cd02003">
    <property type="entry name" value="TPP_IolD"/>
    <property type="match status" value="1"/>
</dbReference>
<dbReference type="SUPFAM" id="SSF52467">
    <property type="entry name" value="DHS-like NAD/FAD-binding domain"/>
    <property type="match status" value="1"/>
</dbReference>
<dbReference type="InterPro" id="IPR012000">
    <property type="entry name" value="Thiamin_PyroP_enz_cen_dom"/>
</dbReference>
<accession>A0ABX7LD69</accession>
<evidence type="ECO:0000313" key="8">
    <source>
        <dbReference type="Proteomes" id="UP000663452"/>
    </source>
</evidence>
<dbReference type="PANTHER" id="PTHR18968">
    <property type="entry name" value="THIAMINE PYROPHOSPHATE ENZYMES"/>
    <property type="match status" value="1"/>
</dbReference>
<evidence type="ECO:0000313" key="7">
    <source>
        <dbReference type="EMBL" id="QSF45341.1"/>
    </source>
</evidence>
<dbReference type="NCBIfam" id="TIGR04377">
    <property type="entry name" value="myo_inos_iolD"/>
    <property type="match status" value="1"/>
</dbReference>
<dbReference type="InterPro" id="IPR000399">
    <property type="entry name" value="TPP-bd_CS"/>
</dbReference>
<dbReference type="InterPro" id="IPR029035">
    <property type="entry name" value="DHS-like_NAD/FAD-binding_dom"/>
</dbReference>
<evidence type="ECO:0000259" key="4">
    <source>
        <dbReference type="Pfam" id="PF00205"/>
    </source>
</evidence>
<dbReference type="InterPro" id="IPR045229">
    <property type="entry name" value="TPP_enz"/>
</dbReference>
<gene>
    <name evidence="7" type="primary">iolD</name>
    <name evidence="7" type="ORF">JRJ22_01325</name>
</gene>
<dbReference type="PROSITE" id="PS00187">
    <property type="entry name" value="TPP_ENZYMES"/>
    <property type="match status" value="1"/>
</dbReference>
<dbReference type="PANTHER" id="PTHR18968:SF9">
    <property type="entry name" value="3D-(3,5_4)-TRIHYDROXYCYCLOHEXANE-1,2-DIONE HYDROLASE"/>
    <property type="match status" value="1"/>
</dbReference>
<dbReference type="Pfam" id="PF02775">
    <property type="entry name" value="TPP_enzyme_C"/>
    <property type="match status" value="1"/>
</dbReference>
<dbReference type="SUPFAM" id="SSF52518">
    <property type="entry name" value="Thiamin diphosphate-binding fold (THDP-binding)"/>
    <property type="match status" value="2"/>
</dbReference>
<reference evidence="7 8" key="1">
    <citation type="submission" date="2021-02" db="EMBL/GenBank/DDBJ databases">
        <title>Paenibacillus tianjinensis sp. nov.</title>
        <authorList>
            <person name="Liu H."/>
        </authorList>
    </citation>
    <scope>NUCLEOTIDE SEQUENCE [LARGE SCALE GENOMIC DNA]</scope>
    <source>
        <strain evidence="7 8">TB2019</strain>
    </source>
</reference>
<dbReference type="Pfam" id="PF02776">
    <property type="entry name" value="TPP_enzyme_N"/>
    <property type="match status" value="1"/>
</dbReference>
<dbReference type="Proteomes" id="UP000663452">
    <property type="component" value="Chromosome"/>
</dbReference>
<keyword evidence="2 3" id="KW-0786">Thiamine pyrophosphate</keyword>
<evidence type="ECO:0000259" key="5">
    <source>
        <dbReference type="Pfam" id="PF02775"/>
    </source>
</evidence>
<dbReference type="InterPro" id="IPR029061">
    <property type="entry name" value="THDP-binding"/>
</dbReference>
<evidence type="ECO:0000256" key="2">
    <source>
        <dbReference type="ARBA" id="ARBA00023052"/>
    </source>
</evidence>
<evidence type="ECO:0000256" key="1">
    <source>
        <dbReference type="ARBA" id="ARBA00007812"/>
    </source>
</evidence>
<dbReference type="InterPro" id="IPR011766">
    <property type="entry name" value="TPP_enzyme_TPP-bd"/>
</dbReference>
<feature type="domain" description="Thiamine pyrophosphate enzyme N-terminal TPP-binding" evidence="6">
    <location>
        <begin position="34"/>
        <end position="131"/>
    </location>
</feature>
<comment type="similarity">
    <text evidence="1 3">Belongs to the TPP enzyme family.</text>
</comment>